<gene>
    <name evidence="1" type="ORF">IM660_03230</name>
</gene>
<accession>A0A7M1SUS1</accession>
<dbReference type="EMBL" id="CP063169">
    <property type="protein sequence ID" value="QOR71329.1"/>
    <property type="molecule type" value="Genomic_DNA"/>
</dbReference>
<evidence type="ECO:0000313" key="1">
    <source>
        <dbReference type="EMBL" id="QOR71329.1"/>
    </source>
</evidence>
<evidence type="ECO:0008006" key="3">
    <source>
        <dbReference type="Google" id="ProtNLM"/>
    </source>
</evidence>
<reference evidence="1 2" key="1">
    <citation type="submission" date="2020-10" db="EMBL/GenBank/DDBJ databases">
        <title>Haloactinobacterium sp. RN3S43, a bacterium isolated from saline soil.</title>
        <authorList>
            <person name="Sun J.-Q."/>
        </authorList>
    </citation>
    <scope>NUCLEOTIDE SEQUENCE [LARGE SCALE GENOMIC DNA]</scope>
    <source>
        <strain evidence="1 2">RN3S43</strain>
    </source>
</reference>
<evidence type="ECO:0000313" key="2">
    <source>
        <dbReference type="Proteomes" id="UP000593758"/>
    </source>
</evidence>
<organism evidence="1 2">
    <name type="scientific">Ruania alkalisoli</name>
    <dbReference type="NCBI Taxonomy" id="2779775"/>
    <lineage>
        <taxon>Bacteria</taxon>
        <taxon>Bacillati</taxon>
        <taxon>Actinomycetota</taxon>
        <taxon>Actinomycetes</taxon>
        <taxon>Micrococcales</taxon>
        <taxon>Ruaniaceae</taxon>
        <taxon>Ruania</taxon>
    </lineage>
</organism>
<protein>
    <recommendedName>
        <fullName evidence="3">DUF4864 domain-containing protein</fullName>
    </recommendedName>
</protein>
<dbReference type="AlphaFoldDB" id="A0A7M1SUS1"/>
<dbReference type="RefSeq" id="WP_193497993.1">
    <property type="nucleotide sequence ID" value="NZ_CP063169.1"/>
</dbReference>
<dbReference type="KEGG" id="halt:IM660_03230"/>
<sequence>MAAIAVVLVVAVIGGILWFRDDTSSPAPVGSGDADAQAVAEVLRGLPQDPAAGFSADVADEVASDPHQYVPDGAVIEPDQESWQELAEDMGTVDLVMTMPDGTQREYRAVMIREEGAWVVAATIEIEVTG</sequence>
<proteinExistence type="predicted"/>
<name>A0A7M1SUS1_9MICO</name>
<dbReference type="Proteomes" id="UP000593758">
    <property type="component" value="Chromosome"/>
</dbReference>
<keyword evidence="2" id="KW-1185">Reference proteome</keyword>